<name>A0A6S6QW53_9HYPH</name>
<dbReference type="InterPro" id="IPR036388">
    <property type="entry name" value="WH-like_DNA-bd_sf"/>
</dbReference>
<keyword evidence="1" id="KW-0805">Transcription regulation</keyword>
<dbReference type="RefSeq" id="WP_222874921.1">
    <property type="nucleotide sequence ID" value="NZ_AP023361.1"/>
</dbReference>
<dbReference type="PANTHER" id="PTHR43537">
    <property type="entry name" value="TRANSCRIPTIONAL REGULATOR, GNTR FAMILY"/>
    <property type="match status" value="1"/>
</dbReference>
<dbReference type="Gene3D" id="1.10.10.10">
    <property type="entry name" value="Winged helix-like DNA-binding domain superfamily/Winged helix DNA-binding domain"/>
    <property type="match status" value="1"/>
</dbReference>
<dbReference type="GO" id="GO:0003677">
    <property type="term" value="F:DNA binding"/>
    <property type="evidence" value="ECO:0007669"/>
    <property type="project" value="UniProtKB-KW"/>
</dbReference>
<evidence type="ECO:0000259" key="4">
    <source>
        <dbReference type="PROSITE" id="PS50949"/>
    </source>
</evidence>
<accession>A0A6S6QW53</accession>
<dbReference type="SUPFAM" id="SSF48008">
    <property type="entry name" value="GntR ligand-binding domain-like"/>
    <property type="match status" value="1"/>
</dbReference>
<dbReference type="Pfam" id="PF00392">
    <property type="entry name" value="GntR"/>
    <property type="match status" value="1"/>
</dbReference>
<evidence type="ECO:0000313" key="6">
    <source>
        <dbReference type="Proteomes" id="UP000515317"/>
    </source>
</evidence>
<proteinExistence type="predicted"/>
<dbReference type="Proteomes" id="UP000515317">
    <property type="component" value="Chromosome"/>
</dbReference>
<dbReference type="PANTHER" id="PTHR43537:SF49">
    <property type="entry name" value="TRANSCRIPTIONAL REGULATORY PROTEIN"/>
    <property type="match status" value="1"/>
</dbReference>
<reference evidence="5 6" key="1">
    <citation type="submission" date="2020-08" db="EMBL/GenBank/DDBJ databases">
        <title>Genome sequence of Rhizobiales bacterium strain IZ6.</title>
        <authorList>
            <person name="Nakai R."/>
            <person name="Naganuma T."/>
        </authorList>
    </citation>
    <scope>NUCLEOTIDE SEQUENCE [LARGE SCALE GENOMIC DNA]</scope>
    <source>
        <strain evidence="5 6">IZ6</strain>
    </source>
</reference>
<dbReference type="SMART" id="SM00895">
    <property type="entry name" value="FCD"/>
    <property type="match status" value="1"/>
</dbReference>
<dbReference type="SUPFAM" id="SSF46785">
    <property type="entry name" value="Winged helix' DNA-binding domain"/>
    <property type="match status" value="1"/>
</dbReference>
<dbReference type="InterPro" id="IPR000524">
    <property type="entry name" value="Tscrpt_reg_HTH_GntR"/>
</dbReference>
<protein>
    <submittedName>
        <fullName evidence="5">GntR family transcriptional regulator</fullName>
    </submittedName>
</protein>
<gene>
    <name evidence="5" type="ORF">IZ6_19950</name>
</gene>
<dbReference type="KEGG" id="tso:IZ6_19950"/>
<feature type="domain" description="HTH gntR-type" evidence="4">
    <location>
        <begin position="4"/>
        <end position="71"/>
    </location>
</feature>
<dbReference type="InterPro" id="IPR036390">
    <property type="entry name" value="WH_DNA-bd_sf"/>
</dbReference>
<sequence length="219" mass="24655">MDVQTQADRTFDLLEAEIVSGRIPMGAKLGEEALAARFGVSRGPLREALRRLEGRSLAVRTAHSGVRVVELSEDDLVELYEVRGSLEGLAARLAAERGDDAELADIADLLVRQRDFGKSNADTDYSQGIEQDDFHYRIAMASGSSRLQRLLCGDLYSLIRMCRYKTWSIPGQRKSHQDHERILEAIQNRDGDLAELLMRRHVGVARQRYHQAESRGFTD</sequence>
<dbReference type="InterPro" id="IPR011711">
    <property type="entry name" value="GntR_C"/>
</dbReference>
<dbReference type="Gene3D" id="1.20.120.530">
    <property type="entry name" value="GntR ligand-binding domain-like"/>
    <property type="match status" value="1"/>
</dbReference>
<dbReference type="InterPro" id="IPR008920">
    <property type="entry name" value="TF_FadR/GntR_C"/>
</dbReference>
<dbReference type="EMBL" id="AP023361">
    <property type="protein sequence ID" value="BCJ91260.1"/>
    <property type="molecule type" value="Genomic_DNA"/>
</dbReference>
<keyword evidence="2" id="KW-0238">DNA-binding</keyword>
<keyword evidence="3" id="KW-0804">Transcription</keyword>
<dbReference type="GO" id="GO:0003700">
    <property type="term" value="F:DNA-binding transcription factor activity"/>
    <property type="evidence" value="ECO:0007669"/>
    <property type="project" value="InterPro"/>
</dbReference>
<dbReference type="SMART" id="SM00345">
    <property type="entry name" value="HTH_GNTR"/>
    <property type="match status" value="1"/>
</dbReference>
<evidence type="ECO:0000256" key="3">
    <source>
        <dbReference type="ARBA" id="ARBA00023163"/>
    </source>
</evidence>
<dbReference type="PROSITE" id="PS50949">
    <property type="entry name" value="HTH_GNTR"/>
    <property type="match status" value="1"/>
</dbReference>
<keyword evidence="6" id="KW-1185">Reference proteome</keyword>
<dbReference type="Pfam" id="PF07729">
    <property type="entry name" value="FCD"/>
    <property type="match status" value="1"/>
</dbReference>
<dbReference type="AlphaFoldDB" id="A0A6S6QW53"/>
<organism evidence="5 6">
    <name type="scientific">Terrihabitans soli</name>
    <dbReference type="NCBI Taxonomy" id="708113"/>
    <lineage>
        <taxon>Bacteria</taxon>
        <taxon>Pseudomonadati</taxon>
        <taxon>Pseudomonadota</taxon>
        <taxon>Alphaproteobacteria</taxon>
        <taxon>Hyphomicrobiales</taxon>
        <taxon>Terrihabitans</taxon>
    </lineage>
</organism>
<evidence type="ECO:0000256" key="1">
    <source>
        <dbReference type="ARBA" id="ARBA00023015"/>
    </source>
</evidence>
<evidence type="ECO:0000256" key="2">
    <source>
        <dbReference type="ARBA" id="ARBA00023125"/>
    </source>
</evidence>
<evidence type="ECO:0000313" key="5">
    <source>
        <dbReference type="EMBL" id="BCJ91260.1"/>
    </source>
</evidence>